<dbReference type="Proteomes" id="UP001501237">
    <property type="component" value="Unassembled WGS sequence"/>
</dbReference>
<evidence type="ECO:0000256" key="1">
    <source>
        <dbReference type="SAM" id="SignalP"/>
    </source>
</evidence>
<name>A0ABP6QE74_9ACTN</name>
<keyword evidence="3" id="KW-1185">Reference proteome</keyword>
<feature type="signal peptide" evidence="1">
    <location>
        <begin position="1"/>
        <end position="23"/>
    </location>
</feature>
<sequence>MIGWRLPRSAAVQAWPGAGAAWAAAGSAGAAAAGEIAGGMAMTAQAAEIRSALPVRAAALTERIVVFPLRPAGRTGRAGPI</sequence>
<gene>
    <name evidence="2" type="ORF">GCM10010468_40250</name>
</gene>
<evidence type="ECO:0000313" key="3">
    <source>
        <dbReference type="Proteomes" id="UP001501237"/>
    </source>
</evidence>
<feature type="chain" id="PRO_5046807794" evidence="1">
    <location>
        <begin position="24"/>
        <end position="81"/>
    </location>
</feature>
<reference evidence="3" key="1">
    <citation type="journal article" date="2019" name="Int. J. Syst. Evol. Microbiol.">
        <title>The Global Catalogue of Microorganisms (GCM) 10K type strain sequencing project: providing services to taxonomists for standard genome sequencing and annotation.</title>
        <authorList>
            <consortium name="The Broad Institute Genomics Platform"/>
            <consortium name="The Broad Institute Genome Sequencing Center for Infectious Disease"/>
            <person name="Wu L."/>
            <person name="Ma J."/>
        </authorList>
    </citation>
    <scope>NUCLEOTIDE SEQUENCE [LARGE SCALE GENOMIC DNA]</scope>
    <source>
        <strain evidence="3">JCM 9377</strain>
    </source>
</reference>
<dbReference type="EMBL" id="BAAAUV010000009">
    <property type="protein sequence ID" value="GAA3217468.1"/>
    <property type="molecule type" value="Genomic_DNA"/>
</dbReference>
<keyword evidence="1" id="KW-0732">Signal</keyword>
<protein>
    <submittedName>
        <fullName evidence="2">Uncharacterized protein</fullName>
    </submittedName>
</protein>
<evidence type="ECO:0000313" key="2">
    <source>
        <dbReference type="EMBL" id="GAA3217468.1"/>
    </source>
</evidence>
<accession>A0ABP6QE74</accession>
<proteinExistence type="predicted"/>
<comment type="caution">
    <text evidence="2">The sequence shown here is derived from an EMBL/GenBank/DDBJ whole genome shotgun (WGS) entry which is preliminary data.</text>
</comment>
<organism evidence="2 3">
    <name type="scientific">Actinocorallia longicatena</name>
    <dbReference type="NCBI Taxonomy" id="111803"/>
    <lineage>
        <taxon>Bacteria</taxon>
        <taxon>Bacillati</taxon>
        <taxon>Actinomycetota</taxon>
        <taxon>Actinomycetes</taxon>
        <taxon>Streptosporangiales</taxon>
        <taxon>Thermomonosporaceae</taxon>
        <taxon>Actinocorallia</taxon>
    </lineage>
</organism>